<dbReference type="RefSeq" id="WP_036791648.1">
    <property type="nucleotide sequence ID" value="NZ_JQZV01000013.1"/>
</dbReference>
<dbReference type="Gene3D" id="3.40.710.10">
    <property type="entry name" value="DD-peptidase/beta-lactamase superfamily"/>
    <property type="match status" value="1"/>
</dbReference>
<dbReference type="Pfam" id="PF00905">
    <property type="entry name" value="Transpeptidase"/>
    <property type="match status" value="1"/>
</dbReference>
<keyword evidence="4" id="KW-0645">Protease</keyword>
<keyword evidence="7" id="KW-0573">Peptidoglycan synthesis</keyword>
<evidence type="ECO:0000256" key="9">
    <source>
        <dbReference type="ARBA" id="ARBA00023136"/>
    </source>
</evidence>
<evidence type="ECO:0000313" key="14">
    <source>
        <dbReference type="EMBL" id="KGN91934.1"/>
    </source>
</evidence>
<name>A0ABR4XKD7_9PORP</name>
<dbReference type="InterPro" id="IPR001460">
    <property type="entry name" value="PCN-bd_Tpept"/>
</dbReference>
<keyword evidence="6" id="KW-0133">Cell shape</keyword>
<dbReference type="InterPro" id="IPR036138">
    <property type="entry name" value="PBP_dimer_sf"/>
</dbReference>
<evidence type="ECO:0000256" key="7">
    <source>
        <dbReference type="ARBA" id="ARBA00022984"/>
    </source>
</evidence>
<comment type="subcellular location">
    <subcellularLocation>
        <location evidence="2">Cell membrane</location>
    </subcellularLocation>
    <subcellularLocation>
        <location evidence="1">Membrane</location>
        <topology evidence="1">Single-pass membrane protein</topology>
    </subcellularLocation>
</comment>
<dbReference type="Gene3D" id="3.30.1390.30">
    <property type="entry name" value="Penicillin-binding protein 2a, domain 3"/>
    <property type="match status" value="1"/>
</dbReference>
<dbReference type="InterPro" id="IPR012338">
    <property type="entry name" value="Beta-lactam/transpept-like"/>
</dbReference>
<feature type="transmembrane region" description="Helical" evidence="11">
    <location>
        <begin position="12"/>
        <end position="31"/>
    </location>
</feature>
<dbReference type="EMBL" id="JQZV01000013">
    <property type="protein sequence ID" value="KGN91934.1"/>
    <property type="molecule type" value="Genomic_DNA"/>
</dbReference>
<keyword evidence="4" id="KW-0121">Carboxypeptidase</keyword>
<keyword evidence="8 11" id="KW-1133">Transmembrane helix</keyword>
<protein>
    <submittedName>
        <fullName evidence="14">Penicillin-binding protein</fullName>
    </submittedName>
</protein>
<keyword evidence="4" id="KW-0378">Hydrolase</keyword>
<evidence type="ECO:0000313" key="15">
    <source>
        <dbReference type="Proteomes" id="UP000030101"/>
    </source>
</evidence>
<dbReference type="PANTHER" id="PTHR30627:SF2">
    <property type="entry name" value="PEPTIDOGLYCAN D,D-TRANSPEPTIDASE MRDA"/>
    <property type="match status" value="1"/>
</dbReference>
<evidence type="ECO:0000256" key="8">
    <source>
        <dbReference type="ARBA" id="ARBA00022989"/>
    </source>
</evidence>
<evidence type="ECO:0000256" key="5">
    <source>
        <dbReference type="ARBA" id="ARBA00022692"/>
    </source>
</evidence>
<organism evidence="14 15">
    <name type="scientific">Porphyromonas canoris</name>
    <dbReference type="NCBI Taxonomy" id="36875"/>
    <lineage>
        <taxon>Bacteria</taxon>
        <taxon>Pseudomonadati</taxon>
        <taxon>Bacteroidota</taxon>
        <taxon>Bacteroidia</taxon>
        <taxon>Bacteroidales</taxon>
        <taxon>Porphyromonadaceae</taxon>
        <taxon>Porphyromonas</taxon>
    </lineage>
</organism>
<sequence>MRKSNPRFAIRKVYIGLGFTLVILFFIYRLFYLQLLSDEYKIKADGNAFYEKIIHPSRGMIYDAKGKLVVYNKSSSNIMVVTKEVTPFDTLELARILNVEPEYIAQRFVEIRDKKKNRGYTPFLPQLLISQISDQEVALLQEKLYRFPGFSIESRTVRDYNQPVAALILGSIGEVQPEDIERDPYYIPGDYSGRTGLEASYEKILRGIKGVEVLLRDSKGRIQGKYKNGELDKEVVSGHDLHLGLDIELQAYGEKLMLGKRGAIVMIEPETGLVRCMVSAPSFNPGMLVGKERGKNHNLLAKDTHKPLFNRAIMGTYPPGSTFKLAQGAVFLAENVITPNTVYSCHGGYPLLGGRPKCHPHGSPLSIVPAIATSCNAFFCWGLRAMLENKSKYGSIQNSFDIWKDHMVAMGFGYPLKVDLPGEKRGYIPNSQVYDNIFKKQWNSSSIISISIGQGEILTTPLQIANLATIIANKGHFYTPHLVERIDGLPADTLHVERRSTKMPVGIFQYLDQGMAAAVTGGTCRKAAIPGIEVCGKTGTAENAHGEDHSIFMGYAPRNAPKIAICVYVENAGFGASFAVPIARLMMEKYLKPDEELSPDGKAYEQKMLSTQLIPIHPEYGGQNKSL</sequence>
<dbReference type="Proteomes" id="UP000030101">
    <property type="component" value="Unassembled WGS sequence"/>
</dbReference>
<dbReference type="Pfam" id="PF03717">
    <property type="entry name" value="PBP_dimer"/>
    <property type="match status" value="1"/>
</dbReference>
<dbReference type="InterPro" id="IPR005311">
    <property type="entry name" value="PBP_dimer"/>
</dbReference>
<evidence type="ECO:0000256" key="1">
    <source>
        <dbReference type="ARBA" id="ARBA00004167"/>
    </source>
</evidence>
<dbReference type="PANTHER" id="PTHR30627">
    <property type="entry name" value="PEPTIDOGLYCAN D,D-TRANSPEPTIDASE"/>
    <property type="match status" value="1"/>
</dbReference>
<reference evidence="14 15" key="1">
    <citation type="submission" date="2014-08" db="EMBL/GenBank/DDBJ databases">
        <title>Porphyromonas canoris strain:OH2762 Genome sequencing.</title>
        <authorList>
            <person name="Wallis C."/>
            <person name="Deusch O."/>
            <person name="O'Flynn C."/>
            <person name="Davis I."/>
            <person name="Jospin G."/>
            <person name="Darling A.E."/>
            <person name="Coil D.A."/>
            <person name="Alexiev A."/>
            <person name="Horsfall A."/>
            <person name="Kirkwood N."/>
            <person name="Harris S."/>
            <person name="Eisen J.A."/>
        </authorList>
    </citation>
    <scope>NUCLEOTIDE SEQUENCE [LARGE SCALE GENOMIC DNA]</scope>
    <source>
        <strain evidence="15">COT-108 OH2762</strain>
    </source>
</reference>
<keyword evidence="5 11" id="KW-0812">Transmembrane</keyword>
<keyword evidence="15" id="KW-1185">Reference proteome</keyword>
<evidence type="ECO:0000256" key="10">
    <source>
        <dbReference type="ARBA" id="ARBA00023316"/>
    </source>
</evidence>
<evidence type="ECO:0000256" key="2">
    <source>
        <dbReference type="ARBA" id="ARBA00004236"/>
    </source>
</evidence>
<keyword evidence="10" id="KW-0961">Cell wall biogenesis/degradation</keyword>
<evidence type="ECO:0000256" key="3">
    <source>
        <dbReference type="ARBA" id="ARBA00022475"/>
    </source>
</evidence>
<dbReference type="SUPFAM" id="SSF56519">
    <property type="entry name" value="Penicillin binding protein dimerisation domain"/>
    <property type="match status" value="1"/>
</dbReference>
<dbReference type="SUPFAM" id="SSF56601">
    <property type="entry name" value="beta-lactamase/transpeptidase-like"/>
    <property type="match status" value="1"/>
</dbReference>
<evidence type="ECO:0000256" key="6">
    <source>
        <dbReference type="ARBA" id="ARBA00022960"/>
    </source>
</evidence>
<evidence type="ECO:0000259" key="12">
    <source>
        <dbReference type="Pfam" id="PF00905"/>
    </source>
</evidence>
<keyword evidence="9 11" id="KW-0472">Membrane</keyword>
<proteinExistence type="predicted"/>
<evidence type="ECO:0000256" key="4">
    <source>
        <dbReference type="ARBA" id="ARBA00022645"/>
    </source>
</evidence>
<keyword evidence="3" id="KW-1003">Cell membrane</keyword>
<dbReference type="InterPro" id="IPR050515">
    <property type="entry name" value="Beta-lactam/transpept"/>
</dbReference>
<accession>A0ABR4XKD7</accession>
<evidence type="ECO:0000256" key="11">
    <source>
        <dbReference type="SAM" id="Phobius"/>
    </source>
</evidence>
<feature type="domain" description="Penicillin-binding protein dimerisation" evidence="13">
    <location>
        <begin position="54"/>
        <end position="224"/>
    </location>
</feature>
<comment type="caution">
    <text evidence="14">The sequence shown here is derived from an EMBL/GenBank/DDBJ whole genome shotgun (WGS) entry which is preliminary data.</text>
</comment>
<evidence type="ECO:0000259" key="13">
    <source>
        <dbReference type="Pfam" id="PF03717"/>
    </source>
</evidence>
<dbReference type="Gene3D" id="3.90.1310.10">
    <property type="entry name" value="Penicillin-binding protein 2a (Domain 2)"/>
    <property type="match status" value="1"/>
</dbReference>
<gene>
    <name evidence="14" type="ORF">HQ43_07690</name>
</gene>
<feature type="domain" description="Penicillin-binding protein transpeptidase" evidence="12">
    <location>
        <begin position="262"/>
        <end position="587"/>
    </location>
</feature>